<accession>A0A6V2UYP5</accession>
<evidence type="ECO:0000313" key="3">
    <source>
        <dbReference type="EMBL" id="CAE0578788.1"/>
    </source>
</evidence>
<dbReference type="EMBL" id="HBIR01045076">
    <property type="protein sequence ID" value="CAE0578787.1"/>
    <property type="molecule type" value="Transcribed_RNA"/>
</dbReference>
<feature type="region of interest" description="Disordered" evidence="1">
    <location>
        <begin position="1"/>
        <end position="24"/>
    </location>
</feature>
<gene>
    <name evidence="2" type="ORF">EHUX00137_LOCUS35198</name>
    <name evidence="3" type="ORF">EHUX00137_LOCUS35199</name>
</gene>
<sequence>MPAAGGDEALWHMEHDDGDEEDLDEEELRLALENLEAGREQPTLEEEEYFARVAAAAKAAGGDGEEKEAEGQSARGAVGGDRLWRSGEGRQRWREALEAPQSRAHVSLALVALRAHCRRFLKVGDGVTRDQRERTVQPNRAEELAEAVRPWYHPEAFPLPKGQKAKGSAATKAKK</sequence>
<name>A0A6V2UYP5_EMIHU</name>
<evidence type="ECO:0000313" key="2">
    <source>
        <dbReference type="EMBL" id="CAE0578787.1"/>
    </source>
</evidence>
<protein>
    <submittedName>
        <fullName evidence="3">Uncharacterized protein</fullName>
    </submittedName>
</protein>
<feature type="region of interest" description="Disordered" evidence="1">
    <location>
        <begin position="59"/>
        <end position="83"/>
    </location>
</feature>
<dbReference type="AlphaFoldDB" id="A0A6V2UYP5"/>
<reference evidence="3" key="1">
    <citation type="submission" date="2021-01" db="EMBL/GenBank/DDBJ databases">
        <authorList>
            <person name="Corre E."/>
            <person name="Pelletier E."/>
            <person name="Niang G."/>
            <person name="Scheremetjew M."/>
            <person name="Finn R."/>
            <person name="Kale V."/>
            <person name="Holt S."/>
            <person name="Cochrane G."/>
            <person name="Meng A."/>
            <person name="Brown T."/>
            <person name="Cohen L."/>
        </authorList>
    </citation>
    <scope>NUCLEOTIDE SEQUENCE</scope>
    <source>
        <strain evidence="3">379</strain>
    </source>
</reference>
<dbReference type="EMBL" id="HBIR01045077">
    <property type="protein sequence ID" value="CAE0578788.1"/>
    <property type="molecule type" value="Transcribed_RNA"/>
</dbReference>
<feature type="compositionally biased region" description="Low complexity" evidence="1">
    <location>
        <begin position="161"/>
        <end position="175"/>
    </location>
</feature>
<proteinExistence type="predicted"/>
<feature type="region of interest" description="Disordered" evidence="1">
    <location>
        <begin position="152"/>
        <end position="175"/>
    </location>
</feature>
<evidence type="ECO:0000256" key="1">
    <source>
        <dbReference type="SAM" id="MobiDB-lite"/>
    </source>
</evidence>
<organism evidence="3">
    <name type="scientific">Emiliania huxleyi</name>
    <name type="common">Coccolithophore</name>
    <name type="synonym">Pontosphaera huxleyi</name>
    <dbReference type="NCBI Taxonomy" id="2903"/>
    <lineage>
        <taxon>Eukaryota</taxon>
        <taxon>Haptista</taxon>
        <taxon>Haptophyta</taxon>
        <taxon>Prymnesiophyceae</taxon>
        <taxon>Isochrysidales</taxon>
        <taxon>Noelaerhabdaceae</taxon>
        <taxon>Emiliania</taxon>
    </lineage>
</organism>